<evidence type="ECO:0000313" key="4">
    <source>
        <dbReference type="Proteomes" id="UP000231693"/>
    </source>
</evidence>
<sequence length="428" mass="45821">MTTPGSTWSPSRSYVAGVVLGVGLLGFGLVVGRADVALLGVPAVLGPVLARARTPRTDLTVQVSSRPSEGSERRANLHLDAGGKRVAAHVRVAAPGHEPVERVVLVDGERDLTATARSVRTGPQDTFRVDHVGRSILGDVVGVPAVSHAPRRVVLPGTSRLGALPTPARLLGLTGPHTSRRPGDGDELRDVHELGPGDSLRRIDWRATARRSPTFETLYVRRTWATAEATVVVVIDSRDEVGPDVSTWNGGTLRVDEATSLDLARNAAATVARATVDRGDRVALEDLGRARRPLPAAGGRRHLRRVLHGLALSHPVGEPAPRARAPRIPGNAIVYLFSTFLDDAAARTAEDWRHEGHTVVAVDVLPEVTGWSSTSALELAWRITRAERAVRLDALRAHGVHVVRWLDEPTAALAALARTTSRSHRSRA</sequence>
<keyword evidence="4" id="KW-1185">Reference proteome</keyword>
<name>A0A2M9CQQ5_9CELL</name>
<dbReference type="EMBL" id="PGFE01000002">
    <property type="protein sequence ID" value="PJJ74270.1"/>
    <property type="molecule type" value="Genomic_DNA"/>
</dbReference>
<organism evidence="3 4">
    <name type="scientific">Sediminihabitans luteus</name>
    <dbReference type="NCBI Taxonomy" id="1138585"/>
    <lineage>
        <taxon>Bacteria</taxon>
        <taxon>Bacillati</taxon>
        <taxon>Actinomycetota</taxon>
        <taxon>Actinomycetes</taxon>
        <taxon>Micrococcales</taxon>
        <taxon>Cellulomonadaceae</taxon>
        <taxon>Sediminihabitans</taxon>
    </lineage>
</organism>
<dbReference type="AlphaFoldDB" id="A0A2M9CQQ5"/>
<protein>
    <submittedName>
        <fullName evidence="3">Uncharacterized protein (DUF58 family)</fullName>
    </submittedName>
</protein>
<dbReference type="Proteomes" id="UP000231693">
    <property type="component" value="Unassembled WGS sequence"/>
</dbReference>
<proteinExistence type="predicted"/>
<gene>
    <name evidence="3" type="ORF">CLV28_1764</name>
</gene>
<evidence type="ECO:0000313" key="3">
    <source>
        <dbReference type="EMBL" id="PJJ74270.1"/>
    </source>
</evidence>
<keyword evidence="1" id="KW-1133">Transmembrane helix</keyword>
<comment type="caution">
    <text evidence="3">The sequence shown here is derived from an EMBL/GenBank/DDBJ whole genome shotgun (WGS) entry which is preliminary data.</text>
</comment>
<dbReference type="PANTHER" id="PTHR33608:SF14">
    <property type="entry name" value="POSSIBLE CONSERVED SECRETED PROTEIN"/>
    <property type="match status" value="1"/>
</dbReference>
<keyword evidence="1" id="KW-0812">Transmembrane</keyword>
<accession>A0A2M9CQQ5</accession>
<dbReference type="Pfam" id="PF01882">
    <property type="entry name" value="DUF58"/>
    <property type="match status" value="1"/>
</dbReference>
<evidence type="ECO:0000259" key="2">
    <source>
        <dbReference type="Pfam" id="PF01882"/>
    </source>
</evidence>
<dbReference type="InterPro" id="IPR002881">
    <property type="entry name" value="DUF58"/>
</dbReference>
<reference evidence="3 4" key="1">
    <citation type="submission" date="2017-11" db="EMBL/GenBank/DDBJ databases">
        <title>Genomic Encyclopedia of Archaeal and Bacterial Type Strains, Phase II (KMG-II): From Individual Species to Whole Genera.</title>
        <authorList>
            <person name="Goeker M."/>
        </authorList>
    </citation>
    <scope>NUCLEOTIDE SEQUENCE [LARGE SCALE GENOMIC DNA]</scope>
    <source>
        <strain evidence="3 4">DSM 25478</strain>
    </source>
</reference>
<keyword evidence="1" id="KW-0472">Membrane</keyword>
<dbReference type="PANTHER" id="PTHR33608">
    <property type="entry name" value="BLL2464 PROTEIN"/>
    <property type="match status" value="1"/>
</dbReference>
<dbReference type="OrthoDB" id="9776116at2"/>
<dbReference type="RefSeq" id="WP_100422892.1">
    <property type="nucleotide sequence ID" value="NZ_BOOX01000006.1"/>
</dbReference>
<evidence type="ECO:0000256" key="1">
    <source>
        <dbReference type="SAM" id="Phobius"/>
    </source>
</evidence>
<feature type="transmembrane region" description="Helical" evidence="1">
    <location>
        <begin position="12"/>
        <end position="31"/>
    </location>
</feature>
<feature type="domain" description="DUF58" evidence="2">
    <location>
        <begin position="193"/>
        <end position="365"/>
    </location>
</feature>